<dbReference type="Proteomes" id="UP001281147">
    <property type="component" value="Unassembled WGS sequence"/>
</dbReference>
<comment type="caution">
    <text evidence="1">The sequence shown here is derived from an EMBL/GenBank/DDBJ whole genome shotgun (WGS) entry which is preliminary data.</text>
</comment>
<sequence>MLRLGHLLLTRALCFAAHASSDLSWYEAPDNFTSTQQPGVPLKIEQATDLTNYTVPGGLSMSRIIYTTLDAHGRVLPASAYILWPYHALPANDTSGYDVALWAHGTSGVFQPCAPSNYRSLQYHFMVPYLLGNQGMAVVAPDYAGLGVGSSPNGTQIRHPWATSPANANDMAFALTAARAAFPQYLKPNGLFVALGHSQGGRAAWGFSERQAISPLAGYRGTVLIAPAGSPVKIIENAMEDPTAAWAIPSLTLQTLIIDAVTAVYPSYNWAGYTNQTLDIYHNAFERYQVCLPTSNLLFGPIVANLTNPGWQNASEVKAWADLTQVGNKRFAGPVLLIAGNANGSDGIIPYDLPISSAVLTTVNELCDMNEKGGWDQSLQVVGFKNVTHFPVIQASENMWLDWVKQRVKGAAPKPRTGCSIESVEAFRGGKDSWKSLAPNFLVDWVNATLTWEYTL</sequence>
<keyword evidence="2" id="KW-1185">Reference proteome</keyword>
<reference evidence="1" key="1">
    <citation type="submission" date="2023-07" db="EMBL/GenBank/DDBJ databases">
        <title>Black Yeasts Isolated from many extreme environments.</title>
        <authorList>
            <person name="Coleine C."/>
            <person name="Stajich J.E."/>
            <person name="Selbmann L."/>
        </authorList>
    </citation>
    <scope>NUCLEOTIDE SEQUENCE</scope>
    <source>
        <strain evidence="1">CCFEE 5714</strain>
    </source>
</reference>
<proteinExistence type="predicted"/>
<evidence type="ECO:0000313" key="1">
    <source>
        <dbReference type="EMBL" id="KAK3697078.1"/>
    </source>
</evidence>
<protein>
    <submittedName>
        <fullName evidence="1">Uncharacterized protein</fullName>
    </submittedName>
</protein>
<organism evidence="1 2">
    <name type="scientific">Vermiconidia calcicola</name>
    <dbReference type="NCBI Taxonomy" id="1690605"/>
    <lineage>
        <taxon>Eukaryota</taxon>
        <taxon>Fungi</taxon>
        <taxon>Dikarya</taxon>
        <taxon>Ascomycota</taxon>
        <taxon>Pezizomycotina</taxon>
        <taxon>Dothideomycetes</taxon>
        <taxon>Dothideomycetidae</taxon>
        <taxon>Mycosphaerellales</taxon>
        <taxon>Extremaceae</taxon>
        <taxon>Vermiconidia</taxon>
    </lineage>
</organism>
<accession>A0ACC3MKU6</accession>
<evidence type="ECO:0000313" key="2">
    <source>
        <dbReference type="Proteomes" id="UP001281147"/>
    </source>
</evidence>
<name>A0ACC3MKU6_9PEZI</name>
<gene>
    <name evidence="1" type="ORF">LTR37_017676</name>
</gene>
<dbReference type="EMBL" id="JAUTXU010000232">
    <property type="protein sequence ID" value="KAK3697078.1"/>
    <property type="molecule type" value="Genomic_DNA"/>
</dbReference>